<dbReference type="PANTHER" id="PTHR12547">
    <property type="entry name" value="CCCH ZINC FINGER/TIS11-RELATED"/>
    <property type="match status" value="1"/>
</dbReference>
<feature type="zinc finger region" description="C3H1-type" evidence="5">
    <location>
        <begin position="27"/>
        <end position="55"/>
    </location>
</feature>
<evidence type="ECO:0000256" key="2">
    <source>
        <dbReference type="ARBA" id="ARBA00022737"/>
    </source>
</evidence>
<dbReference type="InterPro" id="IPR036855">
    <property type="entry name" value="Znf_CCCH_sf"/>
</dbReference>
<feature type="compositionally biased region" description="Basic residues" evidence="6">
    <location>
        <begin position="131"/>
        <end position="140"/>
    </location>
</feature>
<evidence type="ECO:0000256" key="6">
    <source>
        <dbReference type="SAM" id="MobiDB-lite"/>
    </source>
</evidence>
<keyword evidence="4 5" id="KW-0862">Zinc</keyword>
<feature type="non-terminal residue" evidence="8">
    <location>
        <position position="1"/>
    </location>
</feature>
<keyword evidence="1 5" id="KW-0479">Metal-binding</keyword>
<evidence type="ECO:0000256" key="3">
    <source>
        <dbReference type="ARBA" id="ARBA00022771"/>
    </source>
</evidence>
<feature type="domain" description="C3H1-type" evidence="7">
    <location>
        <begin position="27"/>
        <end position="55"/>
    </location>
</feature>
<dbReference type="Gene3D" id="4.10.1000.10">
    <property type="entry name" value="Zinc finger, CCCH-type"/>
    <property type="match status" value="1"/>
</dbReference>
<evidence type="ECO:0000313" key="8">
    <source>
        <dbReference type="EMBL" id="JAC26785.1"/>
    </source>
</evidence>
<dbReference type="SUPFAM" id="SSF90229">
    <property type="entry name" value="CCCH zinc finger"/>
    <property type="match status" value="1"/>
</dbReference>
<protein>
    <recommendedName>
        <fullName evidence="7">C3H1-type domain-containing protein</fullName>
    </recommendedName>
</protein>
<feature type="region of interest" description="Disordered" evidence="6">
    <location>
        <begin position="71"/>
        <end position="161"/>
    </location>
</feature>
<dbReference type="GO" id="GO:0008270">
    <property type="term" value="F:zinc ion binding"/>
    <property type="evidence" value="ECO:0007669"/>
    <property type="project" value="UniProtKB-KW"/>
</dbReference>
<dbReference type="AlphaFoldDB" id="A0A023G1I3"/>
<sequence>LGSRTYGAGCAYAHSAAELRPLPRHPKHRSQLCKDFHDQGFCTFGSRCSFIHTRRETADIVEDVLNNMRAAPPMSENPATAAAGGSGTAAGSSSQTPAKWAGSEQSDATQSSSVDAGASAPPANGDVTPPPKKRKRRALGKKSASADPRWNSGTWRREETDIPPIPLEPTLLDASLEVDFRRHWSWRWKEMPYRRLDVFEQLCPRTA</sequence>
<dbReference type="Pfam" id="PF00642">
    <property type="entry name" value="zf-CCCH"/>
    <property type="match status" value="1"/>
</dbReference>
<evidence type="ECO:0000259" key="7">
    <source>
        <dbReference type="PROSITE" id="PS50103"/>
    </source>
</evidence>
<dbReference type="InterPro" id="IPR045877">
    <property type="entry name" value="ZFP36-like"/>
</dbReference>
<dbReference type="InterPro" id="IPR000571">
    <property type="entry name" value="Znf_CCCH"/>
</dbReference>
<evidence type="ECO:0000256" key="1">
    <source>
        <dbReference type="ARBA" id="ARBA00022723"/>
    </source>
</evidence>
<organism evidence="8">
    <name type="scientific">Amblyomma parvum</name>
    <name type="common">South American tick</name>
    <dbReference type="NCBI Taxonomy" id="251391"/>
    <lineage>
        <taxon>Eukaryota</taxon>
        <taxon>Metazoa</taxon>
        <taxon>Ecdysozoa</taxon>
        <taxon>Arthropoda</taxon>
        <taxon>Chelicerata</taxon>
        <taxon>Arachnida</taxon>
        <taxon>Acari</taxon>
        <taxon>Parasitiformes</taxon>
        <taxon>Ixodida</taxon>
        <taxon>Ixodoidea</taxon>
        <taxon>Ixodidae</taxon>
        <taxon>Amblyomminae</taxon>
        <taxon>Amblyomma</taxon>
    </lineage>
</organism>
<dbReference type="PROSITE" id="PS50103">
    <property type="entry name" value="ZF_C3H1"/>
    <property type="match status" value="1"/>
</dbReference>
<evidence type="ECO:0000256" key="5">
    <source>
        <dbReference type="PROSITE-ProRule" id="PRU00723"/>
    </source>
</evidence>
<reference evidence="8" key="1">
    <citation type="submission" date="2014-03" db="EMBL/GenBank/DDBJ databases">
        <title>The sialotranscriptome of Amblyomma triste, Amblyomma parvum and Amblyomma cajennense ticks, uncovered by 454-based RNA-seq.</title>
        <authorList>
            <person name="Garcia G.R."/>
            <person name="Gardinassi L.G."/>
            <person name="Ribeiro J.M."/>
            <person name="Anatrielo E."/>
            <person name="Ferreira B.R."/>
            <person name="Moreira H.N."/>
            <person name="Mafra C."/>
            <person name="Olegario M.M."/>
            <person name="Szabo P.J."/>
            <person name="Miranda-Santos I.K."/>
            <person name="Maruyama S.R."/>
        </authorList>
    </citation>
    <scope>NUCLEOTIDE SEQUENCE</scope>
    <source>
        <strain evidence="8">Araguapaz</strain>
        <tissue evidence="8">Salivary glands</tissue>
    </source>
</reference>
<accession>A0A023G1I3</accession>
<proteinExistence type="evidence at transcript level"/>
<keyword evidence="3 5" id="KW-0863">Zinc-finger</keyword>
<dbReference type="GO" id="GO:0003729">
    <property type="term" value="F:mRNA binding"/>
    <property type="evidence" value="ECO:0007669"/>
    <property type="project" value="InterPro"/>
</dbReference>
<dbReference type="SMART" id="SM00356">
    <property type="entry name" value="ZnF_C3H1"/>
    <property type="match status" value="1"/>
</dbReference>
<dbReference type="PANTHER" id="PTHR12547:SF18">
    <property type="entry name" value="PROTEIN TIS11"/>
    <property type="match status" value="1"/>
</dbReference>
<evidence type="ECO:0000256" key="4">
    <source>
        <dbReference type="ARBA" id="ARBA00022833"/>
    </source>
</evidence>
<name>A0A023G1I3_AMBPA</name>
<feature type="compositionally biased region" description="Low complexity" evidence="6">
    <location>
        <begin position="79"/>
        <end position="94"/>
    </location>
</feature>
<dbReference type="EMBL" id="GBBL01000535">
    <property type="protein sequence ID" value="JAC26785.1"/>
    <property type="molecule type" value="mRNA"/>
</dbReference>
<keyword evidence="2" id="KW-0677">Repeat</keyword>
<feature type="compositionally biased region" description="Polar residues" evidence="6">
    <location>
        <begin position="103"/>
        <end position="114"/>
    </location>
</feature>